<dbReference type="EMBL" id="KN716335">
    <property type="protein sequence ID" value="KJH46785.1"/>
    <property type="molecule type" value="Genomic_DNA"/>
</dbReference>
<dbReference type="AlphaFoldDB" id="A0A0D8XQJ2"/>
<protein>
    <submittedName>
        <fullName evidence="1">Uncharacterized protein</fullName>
    </submittedName>
</protein>
<name>A0A0D8XQJ2_DICVI</name>
<sequence>MSTDRDKVLATDLETLRFGVLRVELSHSEPSPLPGSVCKEKVGISVKSLQTFNPCNGKERLLLDSNEISKLFRTLRIGVPPTVFAPLGFVVFTQSGVFG</sequence>
<organism evidence="1 2">
    <name type="scientific">Dictyocaulus viviparus</name>
    <name type="common">Bovine lungworm</name>
    <dbReference type="NCBI Taxonomy" id="29172"/>
    <lineage>
        <taxon>Eukaryota</taxon>
        <taxon>Metazoa</taxon>
        <taxon>Ecdysozoa</taxon>
        <taxon>Nematoda</taxon>
        <taxon>Chromadorea</taxon>
        <taxon>Rhabditida</taxon>
        <taxon>Rhabditina</taxon>
        <taxon>Rhabditomorpha</taxon>
        <taxon>Strongyloidea</taxon>
        <taxon>Metastrongylidae</taxon>
        <taxon>Dictyocaulus</taxon>
    </lineage>
</organism>
<dbReference type="Proteomes" id="UP000053766">
    <property type="component" value="Unassembled WGS sequence"/>
</dbReference>
<accession>A0A0D8XQJ2</accession>
<evidence type="ECO:0000313" key="1">
    <source>
        <dbReference type="EMBL" id="KJH46785.1"/>
    </source>
</evidence>
<proteinExistence type="predicted"/>
<gene>
    <name evidence="1" type="ORF">DICVIV_07160</name>
</gene>
<keyword evidence="2" id="KW-1185">Reference proteome</keyword>
<evidence type="ECO:0000313" key="2">
    <source>
        <dbReference type="Proteomes" id="UP000053766"/>
    </source>
</evidence>
<reference evidence="1 2" key="1">
    <citation type="submission" date="2013-11" db="EMBL/GenBank/DDBJ databases">
        <title>Draft genome of the bovine lungworm Dictyocaulus viviparus.</title>
        <authorList>
            <person name="Mitreva M."/>
        </authorList>
    </citation>
    <scope>NUCLEOTIDE SEQUENCE [LARGE SCALE GENOMIC DNA]</scope>
    <source>
        <strain evidence="1 2">HannoverDv2000</strain>
    </source>
</reference>
<reference evidence="2" key="2">
    <citation type="journal article" date="2016" name="Sci. Rep.">
        <title>Dictyocaulus viviparus genome, variome and transcriptome elucidate lungworm biology and support future intervention.</title>
        <authorList>
            <person name="McNulty S.N."/>
            <person name="Strube C."/>
            <person name="Rosa B.A."/>
            <person name="Martin J.C."/>
            <person name="Tyagi R."/>
            <person name="Choi Y.J."/>
            <person name="Wang Q."/>
            <person name="Hallsworth Pepin K."/>
            <person name="Zhang X."/>
            <person name="Ozersky P."/>
            <person name="Wilson R.K."/>
            <person name="Sternberg P.W."/>
            <person name="Gasser R.B."/>
            <person name="Mitreva M."/>
        </authorList>
    </citation>
    <scope>NUCLEOTIDE SEQUENCE [LARGE SCALE GENOMIC DNA]</scope>
    <source>
        <strain evidence="2">HannoverDv2000</strain>
    </source>
</reference>